<dbReference type="EMBL" id="BMMH01000006">
    <property type="protein sequence ID" value="GGL16378.1"/>
    <property type="molecule type" value="Genomic_DNA"/>
</dbReference>
<protein>
    <submittedName>
        <fullName evidence="1">Uncharacterized protein</fullName>
    </submittedName>
</protein>
<gene>
    <name evidence="1" type="ORF">GCM10011588_33850</name>
</gene>
<dbReference type="AlphaFoldDB" id="A0A917RN48"/>
<accession>A0A917RN48</accession>
<keyword evidence="2" id="KW-1185">Reference proteome</keyword>
<reference evidence="1" key="2">
    <citation type="submission" date="2020-09" db="EMBL/GenBank/DDBJ databases">
        <authorList>
            <person name="Sun Q."/>
            <person name="Zhou Y."/>
        </authorList>
    </citation>
    <scope>NUCLEOTIDE SEQUENCE</scope>
    <source>
        <strain evidence="1">CGMCC 4.3508</strain>
    </source>
</reference>
<evidence type="ECO:0000313" key="2">
    <source>
        <dbReference type="Proteomes" id="UP000638263"/>
    </source>
</evidence>
<name>A0A917RN48_9NOCA</name>
<dbReference type="RefSeq" id="WP_156426301.1">
    <property type="nucleotide sequence ID" value="NZ_BMMH01000006.1"/>
</dbReference>
<evidence type="ECO:0000313" key="1">
    <source>
        <dbReference type="EMBL" id="GGL16378.1"/>
    </source>
</evidence>
<reference evidence="1" key="1">
    <citation type="journal article" date="2014" name="Int. J. Syst. Evol. Microbiol.">
        <title>Complete genome sequence of Corynebacterium casei LMG S-19264T (=DSM 44701T), isolated from a smear-ripened cheese.</title>
        <authorList>
            <consortium name="US DOE Joint Genome Institute (JGI-PGF)"/>
            <person name="Walter F."/>
            <person name="Albersmeier A."/>
            <person name="Kalinowski J."/>
            <person name="Ruckert C."/>
        </authorList>
    </citation>
    <scope>NUCLEOTIDE SEQUENCE</scope>
    <source>
        <strain evidence="1">CGMCC 4.3508</strain>
    </source>
</reference>
<comment type="caution">
    <text evidence="1">The sequence shown here is derived from an EMBL/GenBank/DDBJ whole genome shotgun (WGS) entry which is preliminary data.</text>
</comment>
<proteinExistence type="predicted"/>
<organism evidence="1 2">
    <name type="scientific">Nocardia jinanensis</name>
    <dbReference type="NCBI Taxonomy" id="382504"/>
    <lineage>
        <taxon>Bacteria</taxon>
        <taxon>Bacillati</taxon>
        <taxon>Actinomycetota</taxon>
        <taxon>Actinomycetes</taxon>
        <taxon>Mycobacteriales</taxon>
        <taxon>Nocardiaceae</taxon>
        <taxon>Nocardia</taxon>
    </lineage>
</organism>
<dbReference type="Proteomes" id="UP000638263">
    <property type="component" value="Unassembled WGS sequence"/>
</dbReference>
<sequence length="89" mass="9230">MNPRRDPVAYSAPYSFLKGKTMFRTVLKFAGLPLAAVSAVLVLSAGSASAQRIGVAPPRIDVDALVGQCVVKTAGYSQFQACVAAALDS</sequence>